<dbReference type="AlphaFoldDB" id="A0AAD5XEQ2"/>
<dbReference type="SUPFAM" id="SSF54637">
    <property type="entry name" value="Thioesterase/thiol ester dehydrase-isomerase"/>
    <property type="match status" value="2"/>
</dbReference>
<dbReference type="InterPro" id="IPR006683">
    <property type="entry name" value="Thioestr_dom"/>
</dbReference>
<evidence type="ECO:0000256" key="3">
    <source>
        <dbReference type="ARBA" id="ARBA00022801"/>
    </source>
</evidence>
<feature type="domain" description="HotDog ACOT-type" evidence="5">
    <location>
        <begin position="107"/>
        <end position="244"/>
    </location>
</feature>
<proteinExistence type="inferred from homology"/>
<name>A0AAD5XEQ2_9FUNG</name>
<protein>
    <recommendedName>
        <fullName evidence="5">HotDog ACOT-type domain-containing protein</fullName>
    </recommendedName>
</protein>
<dbReference type="GO" id="GO:0005739">
    <property type="term" value="C:mitochondrion"/>
    <property type="evidence" value="ECO:0007669"/>
    <property type="project" value="TreeGrafter"/>
</dbReference>
<keyword evidence="2" id="KW-0677">Repeat</keyword>
<dbReference type="GO" id="GO:0006637">
    <property type="term" value="P:acyl-CoA metabolic process"/>
    <property type="evidence" value="ECO:0007669"/>
    <property type="project" value="TreeGrafter"/>
</dbReference>
<dbReference type="Pfam" id="PF03061">
    <property type="entry name" value="4HBT"/>
    <property type="match status" value="1"/>
</dbReference>
<dbReference type="EMBL" id="JADGJH010000574">
    <property type="protein sequence ID" value="KAJ3126153.1"/>
    <property type="molecule type" value="Genomic_DNA"/>
</dbReference>
<accession>A0AAD5XEQ2</accession>
<keyword evidence="7" id="KW-1185">Reference proteome</keyword>
<evidence type="ECO:0000313" key="7">
    <source>
        <dbReference type="Proteomes" id="UP001211907"/>
    </source>
</evidence>
<dbReference type="Proteomes" id="UP001211907">
    <property type="component" value="Unassembled WGS sequence"/>
</dbReference>
<comment type="caution">
    <text evidence="6">The sequence shown here is derived from an EMBL/GenBank/DDBJ whole genome shotgun (WGS) entry which is preliminary data.</text>
</comment>
<sequence>MNFVSLVRRRSGLRFLGGFRLFTSSKSVRLQKPKLSETHVAKHDEPAAEVLPELRTRSLLTSNLWHHRITDRISQITNNKKTHASVNTTDTNTQSEDRKMIDSFVQVFLPFRSDPFLIEEYLNPYGRVRFGKVLEDLDALAGSISYLHCSGANFTIVTASVDRIDMLKEIPKDQDISIFGYVTYVGNSSMEITIQMETVPQDVGITPADMDEQASRYRYTKLPESKRRDLILAAKFIMVARDPDTDKAAKVPQLRLDTDAEREIFANGALHKTRKQIESQSALIRKPPSVEEMSFVHDLYKEYNKYVYSENTHASVVKPDHIIWMKDTRLQNINLTYPQDRNIHNKIFGGYLMRLAYELGSTSAIIFSRSPLNFLSLDDVTFRRPVEIGAILDLHAQVVYTRENKMVVKVVAHVLDAQSGSRELSNEFWLTFEAVSPVPGEKRRVIPRSYNDCMLCLEGKRRLTVEK</sequence>
<keyword evidence="4" id="KW-0809">Transit peptide</keyword>
<dbReference type="CDD" id="cd03442">
    <property type="entry name" value="BFIT_BACH"/>
    <property type="match status" value="2"/>
</dbReference>
<dbReference type="GO" id="GO:0047617">
    <property type="term" value="F:fatty acyl-CoA hydrolase activity"/>
    <property type="evidence" value="ECO:0007669"/>
    <property type="project" value="TreeGrafter"/>
</dbReference>
<dbReference type="InterPro" id="IPR033120">
    <property type="entry name" value="HOTDOG_ACOT"/>
</dbReference>
<evidence type="ECO:0000256" key="1">
    <source>
        <dbReference type="ARBA" id="ARBA00010458"/>
    </source>
</evidence>
<reference evidence="6" key="1">
    <citation type="submission" date="2020-05" db="EMBL/GenBank/DDBJ databases">
        <title>Phylogenomic resolution of chytrid fungi.</title>
        <authorList>
            <person name="Stajich J.E."/>
            <person name="Amses K."/>
            <person name="Simmons R."/>
            <person name="Seto K."/>
            <person name="Myers J."/>
            <person name="Bonds A."/>
            <person name="Quandt C.A."/>
            <person name="Barry K."/>
            <person name="Liu P."/>
            <person name="Grigoriev I."/>
            <person name="Longcore J.E."/>
            <person name="James T.Y."/>
        </authorList>
    </citation>
    <scope>NUCLEOTIDE SEQUENCE</scope>
    <source>
        <strain evidence="6">JEL0513</strain>
    </source>
</reference>
<keyword evidence="3" id="KW-0378">Hydrolase</keyword>
<feature type="domain" description="HotDog ACOT-type" evidence="5">
    <location>
        <begin position="326"/>
        <end position="438"/>
    </location>
</feature>
<evidence type="ECO:0000313" key="6">
    <source>
        <dbReference type="EMBL" id="KAJ3126153.1"/>
    </source>
</evidence>
<organism evidence="6 7">
    <name type="scientific">Physocladia obscura</name>
    <dbReference type="NCBI Taxonomy" id="109957"/>
    <lineage>
        <taxon>Eukaryota</taxon>
        <taxon>Fungi</taxon>
        <taxon>Fungi incertae sedis</taxon>
        <taxon>Chytridiomycota</taxon>
        <taxon>Chytridiomycota incertae sedis</taxon>
        <taxon>Chytridiomycetes</taxon>
        <taxon>Chytridiales</taxon>
        <taxon>Chytriomycetaceae</taxon>
        <taxon>Physocladia</taxon>
    </lineage>
</organism>
<dbReference type="PANTHER" id="PTHR12655">
    <property type="entry name" value="ACYL-COA THIOESTERASE"/>
    <property type="match status" value="1"/>
</dbReference>
<comment type="similarity">
    <text evidence="1">Belongs to the acyl coenzyme A hydrolase family.</text>
</comment>
<evidence type="ECO:0000256" key="2">
    <source>
        <dbReference type="ARBA" id="ARBA00022737"/>
    </source>
</evidence>
<dbReference type="PROSITE" id="PS51770">
    <property type="entry name" value="HOTDOG_ACOT"/>
    <property type="match status" value="2"/>
</dbReference>
<gene>
    <name evidence="6" type="ORF">HK100_010412</name>
</gene>
<dbReference type="PANTHER" id="PTHR12655:SF0">
    <property type="entry name" value="ACYL-COENZYME A THIOESTERASE 9, MITOCHONDRIAL"/>
    <property type="match status" value="1"/>
</dbReference>
<evidence type="ECO:0000259" key="5">
    <source>
        <dbReference type="PROSITE" id="PS51770"/>
    </source>
</evidence>
<dbReference type="Gene3D" id="3.10.129.10">
    <property type="entry name" value="Hotdog Thioesterase"/>
    <property type="match status" value="2"/>
</dbReference>
<evidence type="ECO:0000256" key="4">
    <source>
        <dbReference type="ARBA" id="ARBA00022946"/>
    </source>
</evidence>
<dbReference type="InterPro" id="IPR029069">
    <property type="entry name" value="HotDog_dom_sf"/>
</dbReference>